<dbReference type="InterPro" id="IPR011006">
    <property type="entry name" value="CheY-like_superfamily"/>
</dbReference>
<dbReference type="GO" id="GO:0043565">
    <property type="term" value="F:sequence-specific DNA binding"/>
    <property type="evidence" value="ECO:0007669"/>
    <property type="project" value="InterPro"/>
</dbReference>
<evidence type="ECO:0000256" key="4">
    <source>
        <dbReference type="PROSITE-ProRule" id="PRU00169"/>
    </source>
</evidence>
<dbReference type="RefSeq" id="WP_139606602.1">
    <property type="nucleotide sequence ID" value="NZ_VDCQ01000070.1"/>
</dbReference>
<dbReference type="SUPFAM" id="SSF52172">
    <property type="entry name" value="CheY-like"/>
    <property type="match status" value="1"/>
</dbReference>
<protein>
    <submittedName>
        <fullName evidence="7">Response regulator</fullName>
    </submittedName>
</protein>
<evidence type="ECO:0000256" key="3">
    <source>
        <dbReference type="ARBA" id="ARBA00023163"/>
    </source>
</evidence>
<dbReference type="InterPro" id="IPR018060">
    <property type="entry name" value="HTH_AraC"/>
</dbReference>
<proteinExistence type="predicted"/>
<dbReference type="SMART" id="SM00448">
    <property type="entry name" value="REC"/>
    <property type="match status" value="1"/>
</dbReference>
<evidence type="ECO:0000256" key="1">
    <source>
        <dbReference type="ARBA" id="ARBA00023015"/>
    </source>
</evidence>
<accession>A0A5C4SYK9</accession>
<dbReference type="Pfam" id="PF12833">
    <property type="entry name" value="HTH_18"/>
    <property type="match status" value="1"/>
</dbReference>
<dbReference type="SMART" id="SM00342">
    <property type="entry name" value="HTH_ARAC"/>
    <property type="match status" value="1"/>
</dbReference>
<dbReference type="PROSITE" id="PS50110">
    <property type="entry name" value="RESPONSE_REGULATORY"/>
    <property type="match status" value="1"/>
</dbReference>
<dbReference type="PRINTS" id="PR00032">
    <property type="entry name" value="HTHARAC"/>
</dbReference>
<gene>
    <name evidence="7" type="ORF">FE784_33480</name>
</gene>
<keyword evidence="8" id="KW-1185">Reference proteome</keyword>
<dbReference type="Gene3D" id="3.40.50.2300">
    <property type="match status" value="1"/>
</dbReference>
<evidence type="ECO:0000259" key="6">
    <source>
        <dbReference type="PROSITE" id="PS50110"/>
    </source>
</evidence>
<reference evidence="7 8" key="1">
    <citation type="submission" date="2019-05" db="EMBL/GenBank/DDBJ databases">
        <title>We sequenced the genome of Paenibacillus hemerocallicola KCTC 33185 for further insight into its adaptation and study the phylogeny of Paenibacillus.</title>
        <authorList>
            <person name="Narsing Rao M.P."/>
        </authorList>
    </citation>
    <scope>NUCLEOTIDE SEQUENCE [LARGE SCALE GENOMIC DNA]</scope>
    <source>
        <strain evidence="7 8">KCTC 33185</strain>
    </source>
</reference>
<keyword evidence="4" id="KW-0597">Phosphoprotein</keyword>
<feature type="domain" description="HTH araC/xylS-type" evidence="5">
    <location>
        <begin position="435"/>
        <end position="531"/>
    </location>
</feature>
<dbReference type="PROSITE" id="PS01124">
    <property type="entry name" value="HTH_ARAC_FAMILY_2"/>
    <property type="match status" value="1"/>
</dbReference>
<evidence type="ECO:0000256" key="2">
    <source>
        <dbReference type="ARBA" id="ARBA00023125"/>
    </source>
</evidence>
<evidence type="ECO:0000313" key="7">
    <source>
        <dbReference type="EMBL" id="TNJ61884.1"/>
    </source>
</evidence>
<dbReference type="PROSITE" id="PS00041">
    <property type="entry name" value="HTH_ARAC_FAMILY_1"/>
    <property type="match status" value="1"/>
</dbReference>
<evidence type="ECO:0000313" key="8">
    <source>
        <dbReference type="Proteomes" id="UP000307943"/>
    </source>
</evidence>
<dbReference type="Gene3D" id="1.10.10.60">
    <property type="entry name" value="Homeodomain-like"/>
    <property type="match status" value="2"/>
</dbReference>
<dbReference type="GO" id="GO:0000160">
    <property type="term" value="P:phosphorelay signal transduction system"/>
    <property type="evidence" value="ECO:0007669"/>
    <property type="project" value="InterPro"/>
</dbReference>
<dbReference type="EMBL" id="VDCQ01000070">
    <property type="protein sequence ID" value="TNJ61884.1"/>
    <property type="molecule type" value="Genomic_DNA"/>
</dbReference>
<dbReference type="InterPro" id="IPR001789">
    <property type="entry name" value="Sig_transdc_resp-reg_receiver"/>
</dbReference>
<sequence length="531" mass="59853">MNLLIVEDEIRLCYSLVNNLPWEQHGIEIVGMAHNGLDALELIERKKPDLLLLDIQIPGVDGLTVAKKVQEQGTMTKTIILSGHDNFTYAQKALEFGVYKYLLKPAGDADIMEAVLNAAEQLRRELELKHSQDVLQEKWRHNLPNLQNNFFVNWLNGKFVEWEITQRSLDVQLELEREARYAVVAVDMDPVPEQETRFSSQDMPVLQFALGGIAKEAMPGFWVCSDPGGPTALIFKAAFDKDADAVMLQVNTDVARLLSTVKECLKLTASGGICRTTGSREEVPELYRQAVRALQNRIVYGGNIAIPFREEPGNKPVLPADANLEKTLEIALQTGDEAKAAETLEQLWAMSGIMTAESVDDVQENVMFFGALLIRIMQKQGWPFKELTGDDFAHFLNPQALGHKEQIHAMLIRVVRRAAIYVQKQRMSVSHQIVKQLLGIVEEEMDQEISLHQVADRLYVNSSYLSRLFKQETGKSFSAYVIERKMERAKAALLDGAKISEAASMVGYHDGSYFTRVFRKYWGMTPGEVRP</sequence>
<feature type="domain" description="Response regulatory" evidence="6">
    <location>
        <begin position="2"/>
        <end position="119"/>
    </location>
</feature>
<name>A0A5C4SYK9_9BACL</name>
<dbReference type="GO" id="GO:0003700">
    <property type="term" value="F:DNA-binding transcription factor activity"/>
    <property type="evidence" value="ECO:0007669"/>
    <property type="project" value="InterPro"/>
</dbReference>
<dbReference type="InterPro" id="IPR009057">
    <property type="entry name" value="Homeodomain-like_sf"/>
</dbReference>
<dbReference type="CDD" id="cd17536">
    <property type="entry name" value="REC_YesN-like"/>
    <property type="match status" value="1"/>
</dbReference>
<dbReference type="InterPro" id="IPR020449">
    <property type="entry name" value="Tscrpt_reg_AraC-type_HTH"/>
</dbReference>
<evidence type="ECO:0000259" key="5">
    <source>
        <dbReference type="PROSITE" id="PS01124"/>
    </source>
</evidence>
<dbReference type="AlphaFoldDB" id="A0A5C4SYK9"/>
<comment type="caution">
    <text evidence="7">The sequence shown here is derived from an EMBL/GenBank/DDBJ whole genome shotgun (WGS) entry which is preliminary data.</text>
</comment>
<dbReference type="SUPFAM" id="SSF46689">
    <property type="entry name" value="Homeodomain-like"/>
    <property type="match status" value="2"/>
</dbReference>
<dbReference type="PANTHER" id="PTHR43280">
    <property type="entry name" value="ARAC-FAMILY TRANSCRIPTIONAL REGULATOR"/>
    <property type="match status" value="1"/>
</dbReference>
<feature type="modified residue" description="4-aspartylphosphate" evidence="4">
    <location>
        <position position="54"/>
    </location>
</feature>
<dbReference type="InterPro" id="IPR018062">
    <property type="entry name" value="HTH_AraC-typ_CS"/>
</dbReference>
<dbReference type="Pfam" id="PF00072">
    <property type="entry name" value="Response_reg"/>
    <property type="match status" value="1"/>
</dbReference>
<keyword evidence="2" id="KW-0238">DNA-binding</keyword>
<keyword evidence="1" id="KW-0805">Transcription regulation</keyword>
<dbReference type="PANTHER" id="PTHR43280:SF2">
    <property type="entry name" value="HTH-TYPE TRANSCRIPTIONAL REGULATOR EXSA"/>
    <property type="match status" value="1"/>
</dbReference>
<keyword evidence="3" id="KW-0804">Transcription</keyword>
<dbReference type="OrthoDB" id="2508795at2"/>
<dbReference type="Proteomes" id="UP000307943">
    <property type="component" value="Unassembled WGS sequence"/>
</dbReference>
<organism evidence="7 8">
    <name type="scientific">Paenibacillus hemerocallicola</name>
    <dbReference type="NCBI Taxonomy" id="1172614"/>
    <lineage>
        <taxon>Bacteria</taxon>
        <taxon>Bacillati</taxon>
        <taxon>Bacillota</taxon>
        <taxon>Bacilli</taxon>
        <taxon>Bacillales</taxon>
        <taxon>Paenibacillaceae</taxon>
        <taxon>Paenibacillus</taxon>
    </lineage>
</organism>